<reference evidence="19" key="4">
    <citation type="submission" date="2025-09" db="UniProtKB">
        <authorList>
            <consortium name="Ensembl"/>
        </authorList>
    </citation>
    <scope>IDENTIFICATION</scope>
</reference>
<evidence type="ECO:0000256" key="11">
    <source>
        <dbReference type="ARBA" id="ARBA00076856"/>
    </source>
</evidence>
<reference evidence="20" key="1">
    <citation type="journal article" date="2014" name="PLoS ONE">
        <title>The genome and linkage map of the northern pike (Esox lucius): conserved synteny revealed between the salmonid sister group and the Neoteleostei.</title>
        <authorList>
            <person name="Rondeau E.B."/>
            <person name="Minkley D.R."/>
            <person name="Leong J.S."/>
            <person name="Messmer A.M."/>
            <person name="Jantzen J.R."/>
            <person name="von Schalburg K.R."/>
            <person name="Lemon C."/>
            <person name="Bird N.H."/>
            <person name="Koop B.F."/>
        </authorList>
    </citation>
    <scope>NUCLEOTIDE SEQUENCE</scope>
</reference>
<protein>
    <recommendedName>
        <fullName evidence="10">E3 ubiquitin-protein ligase Topors</fullName>
        <ecNumber evidence="2">2.3.2.27</ecNumber>
    </recommendedName>
    <alternativeName>
        <fullName evidence="11">RING-type E3 ubiquitin transferase Topors</fullName>
    </alternativeName>
    <alternativeName>
        <fullName evidence="13">SUMO1-protein E3 ligase Topors</fullName>
    </alternativeName>
    <alternativeName>
        <fullName evidence="12">Topoisomerase I-binding RING finger protein</fullName>
    </alternativeName>
    <alternativeName>
        <fullName evidence="14">Topoisomerase I-binding arginine/serine-rich protein</fullName>
    </alternativeName>
    <alternativeName>
        <fullName evidence="15">Tumor suppressor p53-binding protein 3</fullName>
    </alternativeName>
</protein>
<evidence type="ECO:0000256" key="6">
    <source>
        <dbReference type="ARBA" id="ARBA00022786"/>
    </source>
</evidence>
<feature type="compositionally biased region" description="Polar residues" evidence="17">
    <location>
        <begin position="32"/>
        <end position="41"/>
    </location>
</feature>
<dbReference type="Pfam" id="PF13923">
    <property type="entry name" value="zf-C3HC4_2"/>
    <property type="match status" value="1"/>
</dbReference>
<feature type="region of interest" description="Disordered" evidence="17">
    <location>
        <begin position="307"/>
        <end position="500"/>
    </location>
</feature>
<evidence type="ECO:0000256" key="5">
    <source>
        <dbReference type="ARBA" id="ARBA00022771"/>
    </source>
</evidence>
<feature type="compositionally biased region" description="Basic residues" evidence="17">
    <location>
        <begin position="455"/>
        <end position="473"/>
    </location>
</feature>
<dbReference type="PROSITE" id="PS00518">
    <property type="entry name" value="ZF_RING_1"/>
    <property type="match status" value="1"/>
</dbReference>
<dbReference type="InterPro" id="IPR001841">
    <property type="entry name" value="Znf_RING"/>
</dbReference>
<name>A0A3P8ZJG1_ESOLU</name>
<reference evidence="19" key="2">
    <citation type="submission" date="2020-02" db="EMBL/GenBank/DDBJ databases">
        <title>Esox lucius (northern pike) genome, fEsoLuc1, primary haplotype.</title>
        <authorList>
            <person name="Myers G."/>
            <person name="Karagic N."/>
            <person name="Meyer A."/>
            <person name="Pippel M."/>
            <person name="Reichard M."/>
            <person name="Winkler S."/>
            <person name="Tracey A."/>
            <person name="Sims Y."/>
            <person name="Howe K."/>
            <person name="Rhie A."/>
            <person name="Formenti G."/>
            <person name="Durbin R."/>
            <person name="Fedrigo O."/>
            <person name="Jarvis E.D."/>
        </authorList>
    </citation>
    <scope>NUCLEOTIDE SEQUENCE [LARGE SCALE GENOMIC DNA]</scope>
</reference>
<dbReference type="Ensembl" id="ENSELUT00000012446.3">
    <property type="protein sequence ID" value="ENSELUP00000028810.3"/>
    <property type="gene ID" value="ENSELUG00000005549.3"/>
</dbReference>
<dbReference type="Proteomes" id="UP000265140">
    <property type="component" value="Chromosome 24"/>
</dbReference>
<evidence type="ECO:0000313" key="20">
    <source>
        <dbReference type="Proteomes" id="UP000265140"/>
    </source>
</evidence>
<dbReference type="InterPro" id="IPR013083">
    <property type="entry name" value="Znf_RING/FYVE/PHD"/>
</dbReference>
<dbReference type="PANTHER" id="PTHR46077:SF1">
    <property type="entry name" value="TOP1 BINDING ARGININE_SERINE RICH PROTEIN, E3 UBIQUITIN LIGASE"/>
    <property type="match status" value="1"/>
</dbReference>
<dbReference type="SUPFAM" id="SSF57850">
    <property type="entry name" value="RING/U-box"/>
    <property type="match status" value="1"/>
</dbReference>
<evidence type="ECO:0000256" key="8">
    <source>
        <dbReference type="ARBA" id="ARBA00023015"/>
    </source>
</evidence>
<evidence type="ECO:0000256" key="14">
    <source>
        <dbReference type="ARBA" id="ARBA00079184"/>
    </source>
</evidence>
<sequence length="712" mass="78953">MMAPTKMKLRVRRRETGAGAGGEQDEQEETPKTPSSRSVSAEASPDSKCPICLDRFNNMSYLDRCLHRFCFRCIQEWSNSKAECPLCKQPFSSILHSVRAQDDFKEFTLRPPPAPGENGTVMIAATEAAAAALVTARAGGNHGERRRIGVRVRGNLAGGERPRDITASFYQRNPAALQRIHPWLQVRLLNYTSDELRPFLLARTDHFLHELVSTQHALTPAQVHHTPAGSDTDDSVIAISEEEVFVDRERRPVSGAESSALSQSAWDDETPGPSYSTRGEEGGAEEEGGDECMIVGFVKPMAERTPELVQLSSDSSDQEEDAQKKKEEEEERMEKKQAFSLPALPPLCIDIPPLSIPVPPPSPSKHTHTEGKEVVGETEQGAEGSHHGPLVEGRRECPRSGPSGSRSRSRQRSITSVVFVFPPPSETRPRSRSPSIEIIYEGTAEPVASSPRPQRDHKRKHRRKQRHSTRRHSPVIITIDSDSDRAPPTTRPGDDRALDLTDRDALAFPGRDLPAAGLPLGDHSLDMGVDISDLAVDILDRSLTALDQSSDNGFDVDRAVDDGGDDVPVHAKNLTRTSAGHTVTRNLNVGDAGHVRPQVNRVDPDVSTSVTSDSLLYRSHRNVLIVLYRSQRNVLIVLYRSQRNVLIVLYRSQRRVPHALMLSTAVTDNLEDSLLHKHTLEQTLFENLGMFKLYLDPLVFCRVILLLELDYK</sequence>
<evidence type="ECO:0000256" key="3">
    <source>
        <dbReference type="ARBA" id="ARBA00022679"/>
    </source>
</evidence>
<dbReference type="SMART" id="SM00184">
    <property type="entry name" value="RING"/>
    <property type="match status" value="1"/>
</dbReference>
<proteinExistence type="predicted"/>
<evidence type="ECO:0000256" key="12">
    <source>
        <dbReference type="ARBA" id="ARBA00076940"/>
    </source>
</evidence>
<dbReference type="PANTHER" id="PTHR46077">
    <property type="entry name" value="E3 UBIQUITIN-PROTEIN LIGASE TOPORS"/>
    <property type="match status" value="1"/>
</dbReference>
<evidence type="ECO:0000256" key="1">
    <source>
        <dbReference type="ARBA" id="ARBA00000900"/>
    </source>
</evidence>
<feature type="region of interest" description="Disordered" evidence="17">
    <location>
        <begin position="1"/>
        <end position="46"/>
    </location>
</feature>
<keyword evidence="7" id="KW-0862">Zinc</keyword>
<comment type="catalytic activity">
    <reaction evidence="1">
        <text>S-ubiquitinyl-[E2 ubiquitin-conjugating enzyme]-L-cysteine + [acceptor protein]-L-lysine = [E2 ubiquitin-conjugating enzyme]-L-cysteine + N(6)-ubiquitinyl-[acceptor protein]-L-lysine.</text>
        <dbReference type="EC" id="2.3.2.27"/>
    </reaction>
</comment>
<feature type="domain" description="RING-type" evidence="18">
    <location>
        <begin position="49"/>
        <end position="88"/>
    </location>
</feature>
<feature type="compositionally biased region" description="Basic and acidic residues" evidence="17">
    <location>
        <begin position="321"/>
        <end position="337"/>
    </location>
</feature>
<dbReference type="GO" id="GO:0006513">
    <property type="term" value="P:protein monoubiquitination"/>
    <property type="evidence" value="ECO:0007669"/>
    <property type="project" value="TreeGrafter"/>
</dbReference>
<dbReference type="EC" id="2.3.2.27" evidence="2"/>
<dbReference type="FunFam" id="3.30.40.10:FF:000136">
    <property type="entry name" value="E3 ubiquitin-protein ligase Topors"/>
    <property type="match status" value="1"/>
</dbReference>
<reference evidence="19" key="3">
    <citation type="submission" date="2025-08" db="UniProtKB">
        <authorList>
            <consortium name="Ensembl"/>
        </authorList>
    </citation>
    <scope>IDENTIFICATION</scope>
</reference>
<keyword evidence="8" id="KW-0805">Transcription regulation</keyword>
<feature type="compositionally biased region" description="Low complexity" evidence="17">
    <location>
        <begin position="399"/>
        <end position="416"/>
    </location>
</feature>
<evidence type="ECO:0000256" key="17">
    <source>
        <dbReference type="SAM" id="MobiDB-lite"/>
    </source>
</evidence>
<evidence type="ECO:0000256" key="15">
    <source>
        <dbReference type="ARBA" id="ARBA00082108"/>
    </source>
</evidence>
<dbReference type="CDD" id="cd16574">
    <property type="entry name" value="RING-HC_Topors"/>
    <property type="match status" value="1"/>
</dbReference>
<evidence type="ECO:0000259" key="18">
    <source>
        <dbReference type="PROSITE" id="PS50089"/>
    </source>
</evidence>
<dbReference type="STRING" id="8010.ENSELUP00000028810"/>
<dbReference type="GeneTree" id="ENSGT00530000064170"/>
<keyword evidence="9" id="KW-0804">Transcription</keyword>
<feature type="region of interest" description="Disordered" evidence="17">
    <location>
        <begin position="248"/>
        <end position="290"/>
    </location>
</feature>
<keyword evidence="6" id="KW-0833">Ubl conjugation pathway</keyword>
<dbReference type="Bgee" id="ENSELUG00000005549">
    <property type="expression patterns" value="Expressed in muscle tissue and 14 other cell types or tissues"/>
</dbReference>
<dbReference type="Gene3D" id="3.30.40.10">
    <property type="entry name" value="Zinc/RING finger domain, C3HC4 (zinc finger)"/>
    <property type="match status" value="1"/>
</dbReference>
<evidence type="ECO:0000256" key="9">
    <source>
        <dbReference type="ARBA" id="ARBA00023163"/>
    </source>
</evidence>
<feature type="compositionally biased region" description="Low complexity" evidence="17">
    <location>
        <begin position="432"/>
        <end position="441"/>
    </location>
</feature>
<dbReference type="GO" id="GO:0061630">
    <property type="term" value="F:ubiquitin protein ligase activity"/>
    <property type="evidence" value="ECO:0007669"/>
    <property type="project" value="UniProtKB-EC"/>
</dbReference>
<dbReference type="InterPro" id="IPR058746">
    <property type="entry name" value="Znf_RING-type_Topors"/>
</dbReference>
<evidence type="ECO:0000313" key="19">
    <source>
        <dbReference type="Ensembl" id="ENSELUP00000028810.3"/>
    </source>
</evidence>
<feature type="compositionally biased region" description="Polar residues" evidence="17">
    <location>
        <begin position="256"/>
        <end position="265"/>
    </location>
</feature>
<dbReference type="PROSITE" id="PS50089">
    <property type="entry name" value="ZF_RING_2"/>
    <property type="match status" value="1"/>
</dbReference>
<keyword evidence="4" id="KW-0479">Metal-binding</keyword>
<dbReference type="GO" id="GO:0032391">
    <property type="term" value="C:photoreceptor connecting cilium"/>
    <property type="evidence" value="ECO:0007669"/>
    <property type="project" value="UniProtKB-ARBA"/>
</dbReference>
<evidence type="ECO:0000256" key="10">
    <source>
        <dbReference type="ARBA" id="ARBA00071236"/>
    </source>
</evidence>
<dbReference type="AlphaFoldDB" id="A0A3P8ZJG1"/>
<keyword evidence="3" id="KW-0808">Transferase</keyword>
<keyword evidence="5 16" id="KW-0863">Zinc-finger</keyword>
<evidence type="ECO:0000256" key="4">
    <source>
        <dbReference type="ARBA" id="ARBA00022723"/>
    </source>
</evidence>
<organism evidence="19 20">
    <name type="scientific">Esox lucius</name>
    <name type="common">Northern pike</name>
    <dbReference type="NCBI Taxonomy" id="8010"/>
    <lineage>
        <taxon>Eukaryota</taxon>
        <taxon>Metazoa</taxon>
        <taxon>Chordata</taxon>
        <taxon>Craniata</taxon>
        <taxon>Vertebrata</taxon>
        <taxon>Euteleostomi</taxon>
        <taxon>Actinopterygii</taxon>
        <taxon>Neopterygii</taxon>
        <taxon>Teleostei</taxon>
        <taxon>Protacanthopterygii</taxon>
        <taxon>Esociformes</taxon>
        <taxon>Esocidae</taxon>
        <taxon>Esox</taxon>
    </lineage>
</organism>
<feature type="compositionally biased region" description="Pro residues" evidence="17">
    <location>
        <begin position="354"/>
        <end position="363"/>
    </location>
</feature>
<dbReference type="GO" id="GO:0000209">
    <property type="term" value="P:protein polyubiquitination"/>
    <property type="evidence" value="ECO:0007669"/>
    <property type="project" value="TreeGrafter"/>
</dbReference>
<dbReference type="GO" id="GO:0008630">
    <property type="term" value="P:intrinsic apoptotic signaling pathway in response to DNA damage"/>
    <property type="evidence" value="ECO:0007669"/>
    <property type="project" value="UniProtKB-ARBA"/>
</dbReference>
<evidence type="ECO:0000256" key="2">
    <source>
        <dbReference type="ARBA" id="ARBA00012483"/>
    </source>
</evidence>
<evidence type="ECO:0000256" key="13">
    <source>
        <dbReference type="ARBA" id="ARBA00079040"/>
    </source>
</evidence>
<evidence type="ECO:0000256" key="7">
    <source>
        <dbReference type="ARBA" id="ARBA00022833"/>
    </source>
</evidence>
<dbReference type="InterPro" id="IPR017907">
    <property type="entry name" value="Znf_RING_CS"/>
</dbReference>
<accession>A0A3P8ZJG1</accession>
<keyword evidence="20" id="KW-1185">Reference proteome</keyword>
<dbReference type="GO" id="GO:0008270">
    <property type="term" value="F:zinc ion binding"/>
    <property type="evidence" value="ECO:0007669"/>
    <property type="project" value="UniProtKB-KW"/>
</dbReference>
<evidence type="ECO:0000256" key="16">
    <source>
        <dbReference type="PROSITE-ProRule" id="PRU00175"/>
    </source>
</evidence>